<dbReference type="CDD" id="cd21675">
    <property type="entry name" value="SMP_TEX2"/>
    <property type="match status" value="1"/>
</dbReference>
<feature type="compositionally biased region" description="Polar residues" evidence="9">
    <location>
        <begin position="670"/>
        <end position="693"/>
    </location>
</feature>
<dbReference type="PANTHER" id="PTHR13466:SF0">
    <property type="entry name" value="SMP-LTD DOMAIN-CONTAINING PROTEIN"/>
    <property type="match status" value="1"/>
</dbReference>
<keyword evidence="3 10" id="KW-0812">Transmembrane</keyword>
<dbReference type="AlphaFoldDB" id="A0AAF0WS95"/>
<dbReference type="PROSITE" id="PS51847">
    <property type="entry name" value="SMP"/>
    <property type="match status" value="1"/>
</dbReference>
<keyword evidence="7" id="KW-0446">Lipid-binding</keyword>
<evidence type="ECO:0000256" key="8">
    <source>
        <dbReference type="ARBA" id="ARBA00023136"/>
    </source>
</evidence>
<proteinExistence type="predicted"/>
<feature type="region of interest" description="Disordered" evidence="9">
    <location>
        <begin position="791"/>
        <end position="810"/>
    </location>
</feature>
<sequence length="810" mass="90157">MGFLTLSVGFFLGVLVIISLEFLGLYFLVVRLSKKKVKDEETKHTSREVHGDHLDLSYPSKQGPVWILDLEKVPKNWISDKGSREQKRKIDVLEVNPVRKYANLKDQALKITEPDGSSTVIQLKNCSIAAVSATNLPSRKWAKKYPIKVETETSAIYNGSKSLYIYLETSVEKESWSKALRISSCSTNKKLKSFVQLRTDFQNYLTALNTEHPSLMKPTTGFNAESIEKSIKIDGSSSKVRHFLKKLAKKTSKSGSDYKANSELGRGGKNVNEKSRLLQESAAKFFVKPTAVGKVLNSLDENAEAASITRAGSTSSVSVISEADSDDRLFSDEGTLCWNLLLSRLFFDAKSNSRIKSFAQARIQRSLSNIRTPSYIGEVMCTGVHLGNLPPYIHGMRVLPSDMNDIMALELDIEYRGGAVLDIETRVEVCGIDISENMTSNLDPTSVDEVTSDLLEGIEHYGNQFKLSKGEADKTEARNEGNPKFGKMKSFKSSLQESTYASKWRSMINTVAKQVSEVPISLGIRVASLRGTLRLEIKAPPSDQIWLAFTSVPDIDLNLESSVGEHKITNGHIALFLINRFKAAIRETMVLPNYENIYIPFMIAENDDWLPRQAAPFIWVNQEASTDSPIIHEKPSSQHDEGTQLSGSERETHSKTESNESKIEKADGLQLQTKKSVATPSESTNQSSVSENPIQELKTPLLGAGEPEEIPLLSKEEHVERQEPTPGTQSPSRSSSIYDSSSRSSSIMDEETHSIQGDESRPKRMGNTRAKMLGLGKKMGEKLEERRRHIEEKGRNIVERMRAPDKAGSQ</sequence>
<dbReference type="PANTHER" id="PTHR13466">
    <property type="entry name" value="TEX2 PROTEIN-RELATED"/>
    <property type="match status" value="1"/>
</dbReference>
<feature type="compositionally biased region" description="Basic and acidic residues" evidence="9">
    <location>
        <begin position="750"/>
        <end position="762"/>
    </location>
</feature>
<dbReference type="InterPro" id="IPR057080">
    <property type="entry name" value="PH_SMPa"/>
</dbReference>
<keyword evidence="6" id="KW-0445">Lipid transport</keyword>
<dbReference type="Pfam" id="PF23065">
    <property type="entry name" value="PH_SMPa"/>
    <property type="match status" value="1"/>
</dbReference>
<dbReference type="KEGG" id="dcr:108214989"/>
<keyword evidence="4" id="KW-0256">Endoplasmic reticulum</keyword>
<evidence type="ECO:0000256" key="6">
    <source>
        <dbReference type="ARBA" id="ARBA00023055"/>
    </source>
</evidence>
<evidence type="ECO:0000256" key="3">
    <source>
        <dbReference type="ARBA" id="ARBA00022692"/>
    </source>
</evidence>
<evidence type="ECO:0000256" key="10">
    <source>
        <dbReference type="SAM" id="Phobius"/>
    </source>
</evidence>
<gene>
    <name evidence="12" type="ORF">DCAR_0312894</name>
</gene>
<evidence type="ECO:0000256" key="7">
    <source>
        <dbReference type="ARBA" id="ARBA00023121"/>
    </source>
</evidence>
<name>A0AAF0WS95_DAUCS</name>
<dbReference type="Proteomes" id="UP000077755">
    <property type="component" value="Chromosome 3"/>
</dbReference>
<keyword evidence="5 10" id="KW-1133">Transmembrane helix</keyword>
<reference evidence="12" key="1">
    <citation type="journal article" date="2016" name="Nat. Genet.">
        <title>A high-quality carrot genome assembly provides new insights into carotenoid accumulation and asterid genome evolution.</title>
        <authorList>
            <person name="Iorizzo M."/>
            <person name="Ellison S."/>
            <person name="Senalik D."/>
            <person name="Zeng P."/>
            <person name="Satapoomin P."/>
            <person name="Huang J."/>
            <person name="Bowman M."/>
            <person name="Iovene M."/>
            <person name="Sanseverino W."/>
            <person name="Cavagnaro P."/>
            <person name="Yildiz M."/>
            <person name="Macko-Podgorni A."/>
            <person name="Moranska E."/>
            <person name="Grzebelus E."/>
            <person name="Grzebelus D."/>
            <person name="Ashrafi H."/>
            <person name="Zheng Z."/>
            <person name="Cheng S."/>
            <person name="Spooner D."/>
            <person name="Van Deynze A."/>
            <person name="Simon P."/>
        </authorList>
    </citation>
    <scope>NUCLEOTIDE SEQUENCE</scope>
    <source>
        <tissue evidence="12">Leaf</tissue>
    </source>
</reference>
<accession>A0AAF0WS95</accession>
<dbReference type="GO" id="GO:0006869">
    <property type="term" value="P:lipid transport"/>
    <property type="evidence" value="ECO:0007669"/>
    <property type="project" value="UniProtKB-KW"/>
</dbReference>
<reference evidence="12" key="2">
    <citation type="submission" date="2022-03" db="EMBL/GenBank/DDBJ databases">
        <title>Draft title - Genomic analysis of global carrot germplasm unveils the trajectory of domestication and the origin of high carotenoid orange carrot.</title>
        <authorList>
            <person name="Iorizzo M."/>
            <person name="Ellison S."/>
            <person name="Senalik D."/>
            <person name="Macko-Podgorni A."/>
            <person name="Grzebelus D."/>
            <person name="Bostan H."/>
            <person name="Rolling W."/>
            <person name="Curaba J."/>
            <person name="Simon P."/>
        </authorList>
    </citation>
    <scope>NUCLEOTIDE SEQUENCE</scope>
    <source>
        <tissue evidence="12">Leaf</tissue>
    </source>
</reference>
<feature type="compositionally biased region" description="Basic and acidic residues" evidence="9">
    <location>
        <begin position="714"/>
        <end position="723"/>
    </location>
</feature>
<organism evidence="12 13">
    <name type="scientific">Daucus carota subsp. sativus</name>
    <name type="common">Carrot</name>
    <dbReference type="NCBI Taxonomy" id="79200"/>
    <lineage>
        <taxon>Eukaryota</taxon>
        <taxon>Viridiplantae</taxon>
        <taxon>Streptophyta</taxon>
        <taxon>Embryophyta</taxon>
        <taxon>Tracheophyta</taxon>
        <taxon>Spermatophyta</taxon>
        <taxon>Magnoliopsida</taxon>
        <taxon>eudicotyledons</taxon>
        <taxon>Gunneridae</taxon>
        <taxon>Pentapetalae</taxon>
        <taxon>asterids</taxon>
        <taxon>campanulids</taxon>
        <taxon>Apiales</taxon>
        <taxon>Apiaceae</taxon>
        <taxon>Apioideae</taxon>
        <taxon>Scandiceae</taxon>
        <taxon>Daucinae</taxon>
        <taxon>Daucus</taxon>
        <taxon>Daucus sect. Daucus</taxon>
    </lineage>
</organism>
<dbReference type="InterPro" id="IPR031468">
    <property type="entry name" value="SMP_LBD"/>
</dbReference>
<evidence type="ECO:0000259" key="11">
    <source>
        <dbReference type="PROSITE" id="PS51847"/>
    </source>
</evidence>
<evidence type="ECO:0000256" key="5">
    <source>
        <dbReference type="ARBA" id="ARBA00022989"/>
    </source>
</evidence>
<keyword evidence="8 10" id="KW-0472">Membrane</keyword>
<evidence type="ECO:0000313" key="12">
    <source>
        <dbReference type="EMBL" id="WOG93608.1"/>
    </source>
</evidence>
<evidence type="ECO:0000256" key="1">
    <source>
        <dbReference type="ARBA" id="ARBA00004586"/>
    </source>
</evidence>
<feature type="region of interest" description="Disordered" evidence="9">
    <location>
        <begin position="628"/>
        <end position="784"/>
    </location>
</feature>
<feature type="transmembrane region" description="Helical" evidence="10">
    <location>
        <begin position="6"/>
        <end position="29"/>
    </location>
</feature>
<feature type="domain" description="SMP-LTD" evidence="11">
    <location>
        <begin position="332"/>
        <end position="600"/>
    </location>
</feature>
<feature type="compositionally biased region" description="Basic and acidic residues" evidence="9">
    <location>
        <begin position="630"/>
        <end position="667"/>
    </location>
</feature>
<keyword evidence="13" id="KW-1185">Reference proteome</keyword>
<dbReference type="GO" id="GO:0008289">
    <property type="term" value="F:lipid binding"/>
    <property type="evidence" value="ECO:0007669"/>
    <property type="project" value="UniProtKB-KW"/>
</dbReference>
<feature type="compositionally biased region" description="Low complexity" evidence="9">
    <location>
        <begin position="730"/>
        <end position="747"/>
    </location>
</feature>
<protein>
    <recommendedName>
        <fullName evidence="11">SMP-LTD domain-containing protein</fullName>
    </recommendedName>
</protein>
<dbReference type="EMBL" id="CP093345">
    <property type="protein sequence ID" value="WOG93608.1"/>
    <property type="molecule type" value="Genomic_DNA"/>
</dbReference>
<keyword evidence="2" id="KW-0813">Transport</keyword>
<evidence type="ECO:0000256" key="4">
    <source>
        <dbReference type="ARBA" id="ARBA00022824"/>
    </source>
</evidence>
<evidence type="ECO:0000256" key="2">
    <source>
        <dbReference type="ARBA" id="ARBA00022448"/>
    </source>
</evidence>
<evidence type="ECO:0000313" key="13">
    <source>
        <dbReference type="Proteomes" id="UP000077755"/>
    </source>
</evidence>
<dbReference type="GO" id="GO:0005789">
    <property type="term" value="C:endoplasmic reticulum membrane"/>
    <property type="evidence" value="ECO:0007669"/>
    <property type="project" value="UniProtKB-SubCell"/>
</dbReference>
<evidence type="ECO:0000256" key="9">
    <source>
        <dbReference type="SAM" id="MobiDB-lite"/>
    </source>
</evidence>
<comment type="subcellular location">
    <subcellularLocation>
        <location evidence="1">Endoplasmic reticulum membrane</location>
    </subcellularLocation>
</comment>